<dbReference type="RefSeq" id="WP_369148975.1">
    <property type="nucleotide sequence ID" value="NZ_CP163444.1"/>
</dbReference>
<gene>
    <name evidence="2" type="ORF">AB5J54_40275</name>
</gene>
<evidence type="ECO:0008006" key="3">
    <source>
        <dbReference type="Google" id="ProtNLM"/>
    </source>
</evidence>
<sequence>MTSMLPTVRFWAGLAIMAVIKVPLALQGQVHLLTWAADAGLRLLMAPVALALSALVAVTVFLTLVRHQIHGELLSRLWGPLTAFTAFFGHLLVVCALWVGLAVFITGRITVDGFPEALGAVLFIAAAVLAIYATARMIGFFIHAIPAIHRYMFRTMEIHPALPALITIGYVWEMAAQDLLFPFLQWPDVSPLLPLGGAATATLIALWEIHRLGALHGVRLGVLPPPPR</sequence>
<dbReference type="AlphaFoldDB" id="A0AB39T9Z8"/>
<evidence type="ECO:0000313" key="2">
    <source>
        <dbReference type="EMBL" id="XDQ76378.1"/>
    </source>
</evidence>
<name>A0AB39T9Z8_9ACTN</name>
<feature type="transmembrane region" description="Helical" evidence="1">
    <location>
        <begin position="77"/>
        <end position="105"/>
    </location>
</feature>
<dbReference type="EMBL" id="CP163444">
    <property type="protein sequence ID" value="XDQ76378.1"/>
    <property type="molecule type" value="Genomic_DNA"/>
</dbReference>
<proteinExistence type="predicted"/>
<keyword evidence="1" id="KW-1133">Transmembrane helix</keyword>
<accession>A0AB39T9Z8</accession>
<feature type="transmembrane region" description="Helical" evidence="1">
    <location>
        <begin position="117"/>
        <end position="139"/>
    </location>
</feature>
<feature type="transmembrane region" description="Helical" evidence="1">
    <location>
        <begin position="43"/>
        <end position="65"/>
    </location>
</feature>
<reference evidence="2" key="1">
    <citation type="submission" date="2024-07" db="EMBL/GenBank/DDBJ databases">
        <authorList>
            <person name="Yu S.T."/>
        </authorList>
    </citation>
    <scope>NUCLEOTIDE SEQUENCE</scope>
    <source>
        <strain evidence="2">R44</strain>
    </source>
</reference>
<keyword evidence="1" id="KW-0812">Transmembrane</keyword>
<evidence type="ECO:0000256" key="1">
    <source>
        <dbReference type="SAM" id="Phobius"/>
    </source>
</evidence>
<organism evidence="2">
    <name type="scientific">Streptomyces sp. R44</name>
    <dbReference type="NCBI Taxonomy" id="3238633"/>
    <lineage>
        <taxon>Bacteria</taxon>
        <taxon>Bacillati</taxon>
        <taxon>Actinomycetota</taxon>
        <taxon>Actinomycetes</taxon>
        <taxon>Kitasatosporales</taxon>
        <taxon>Streptomycetaceae</taxon>
        <taxon>Streptomyces</taxon>
    </lineage>
</organism>
<protein>
    <recommendedName>
        <fullName evidence="3">Integral membrane protein</fullName>
    </recommendedName>
</protein>
<keyword evidence="1" id="KW-0472">Membrane</keyword>